<name>A0A557PEK1_9VIBR</name>
<keyword evidence="1" id="KW-0732">Signal</keyword>
<dbReference type="PANTHER" id="PTHR35535:SF1">
    <property type="entry name" value="HEAT SHOCK PROTEIN HSLJ"/>
    <property type="match status" value="1"/>
</dbReference>
<dbReference type="InterPro" id="IPR038670">
    <property type="entry name" value="HslJ-like_sf"/>
</dbReference>
<evidence type="ECO:0000259" key="2">
    <source>
        <dbReference type="Pfam" id="PF03724"/>
    </source>
</evidence>
<organism evidence="3 4">
    <name type="scientific">Vibrio algivorus</name>
    <dbReference type="NCBI Taxonomy" id="1667024"/>
    <lineage>
        <taxon>Bacteria</taxon>
        <taxon>Pseudomonadati</taxon>
        <taxon>Pseudomonadota</taxon>
        <taxon>Gammaproteobacteria</taxon>
        <taxon>Vibrionales</taxon>
        <taxon>Vibrionaceae</taxon>
        <taxon>Vibrio</taxon>
    </lineage>
</organism>
<dbReference type="InterPro" id="IPR053147">
    <property type="entry name" value="Hsp_HslJ-like"/>
</dbReference>
<evidence type="ECO:0000313" key="4">
    <source>
        <dbReference type="Proteomes" id="UP000319828"/>
    </source>
</evidence>
<comment type="caution">
    <text evidence="3">The sequence shown here is derived from an EMBL/GenBank/DDBJ whole genome shotgun (WGS) entry which is preliminary data.</text>
</comment>
<dbReference type="EMBL" id="VMKJ01000003">
    <property type="protein sequence ID" value="TVO39082.1"/>
    <property type="molecule type" value="Genomic_DNA"/>
</dbReference>
<protein>
    <submittedName>
        <fullName evidence="3">META domain-containing protein</fullName>
    </submittedName>
</protein>
<evidence type="ECO:0000313" key="3">
    <source>
        <dbReference type="EMBL" id="TVO39082.1"/>
    </source>
</evidence>
<proteinExistence type="predicted"/>
<dbReference type="PANTHER" id="PTHR35535">
    <property type="entry name" value="HEAT SHOCK PROTEIN HSLJ"/>
    <property type="match status" value="1"/>
</dbReference>
<dbReference type="RefSeq" id="WP_144387465.1">
    <property type="nucleotide sequence ID" value="NZ_CANNCB010000007.1"/>
</dbReference>
<dbReference type="OrthoDB" id="5600341at2"/>
<sequence>MKKLITVLSVPVLLAACSSTDKADFVTPADLQHHRWVLTEVDGKEVPEAHNDSRPDLEIGEAMNSHGNAGCNGFHGQAEINPKTGEFRIEKMAMTMKMCQGEAMNIERAVASTLSAWSKIDLGKETMTLSNDQHKLTYTLKDWVY</sequence>
<dbReference type="Gene3D" id="2.40.128.270">
    <property type="match status" value="1"/>
</dbReference>
<dbReference type="AlphaFoldDB" id="A0A557PEK1"/>
<gene>
    <name evidence="3" type="ORF">FOF44_03230</name>
</gene>
<dbReference type="PROSITE" id="PS51257">
    <property type="entry name" value="PROKAR_LIPOPROTEIN"/>
    <property type="match status" value="1"/>
</dbReference>
<accession>A0A557PEK1</accession>
<reference evidence="3 4" key="1">
    <citation type="submission" date="2019-07" db="EMBL/GenBank/DDBJ databases">
        <title>The draft genome sequence of Vibrio algivorus M1486.</title>
        <authorList>
            <person name="Meng X."/>
        </authorList>
    </citation>
    <scope>NUCLEOTIDE SEQUENCE [LARGE SCALE GENOMIC DNA]</scope>
    <source>
        <strain evidence="3 4">M1486</strain>
    </source>
</reference>
<evidence type="ECO:0000256" key="1">
    <source>
        <dbReference type="SAM" id="SignalP"/>
    </source>
</evidence>
<dbReference type="Pfam" id="PF03724">
    <property type="entry name" value="META"/>
    <property type="match status" value="1"/>
</dbReference>
<feature type="domain" description="DUF306" evidence="2">
    <location>
        <begin position="29"/>
        <end position="139"/>
    </location>
</feature>
<dbReference type="InterPro" id="IPR005184">
    <property type="entry name" value="DUF306_Meta_HslJ"/>
</dbReference>
<feature type="chain" id="PRO_5021794933" evidence="1">
    <location>
        <begin position="24"/>
        <end position="145"/>
    </location>
</feature>
<feature type="signal peptide" evidence="1">
    <location>
        <begin position="1"/>
        <end position="23"/>
    </location>
</feature>
<dbReference type="Proteomes" id="UP000319828">
    <property type="component" value="Unassembled WGS sequence"/>
</dbReference>